<dbReference type="RefSeq" id="WP_090952046.1">
    <property type="nucleotide sequence ID" value="NZ_FOJS01000063.1"/>
</dbReference>
<name>A0A1I0TUN9_9BACL</name>
<reference evidence="2" key="1">
    <citation type="submission" date="2016-10" db="EMBL/GenBank/DDBJ databases">
        <authorList>
            <person name="Varghese N."/>
            <person name="Submissions S."/>
        </authorList>
    </citation>
    <scope>NUCLEOTIDE SEQUENCE [LARGE SCALE GENOMIC DNA]</scope>
    <source>
        <strain evidence="2">M1</strain>
    </source>
</reference>
<keyword evidence="2" id="KW-1185">Reference proteome</keyword>
<protein>
    <submittedName>
        <fullName evidence="1">Uncharacterized protein</fullName>
    </submittedName>
</protein>
<sequence>MRFEEAFPAMREGKTIKSKKAQYGIRFKYETFGCVDDDDRWMISRVDENGKDVYYADITAEDLLAEDYEILD</sequence>
<dbReference type="AlphaFoldDB" id="A0A1I0TUN9"/>
<evidence type="ECO:0000313" key="1">
    <source>
        <dbReference type="EMBL" id="SFA55549.1"/>
    </source>
</evidence>
<evidence type="ECO:0000313" key="2">
    <source>
        <dbReference type="Proteomes" id="UP000198650"/>
    </source>
</evidence>
<dbReference type="EMBL" id="FOJS01000063">
    <property type="protein sequence ID" value="SFA55549.1"/>
    <property type="molecule type" value="Genomic_DNA"/>
</dbReference>
<organism evidence="1 2">
    <name type="scientific">Parageobacillus thermantarcticus</name>
    <dbReference type="NCBI Taxonomy" id="186116"/>
    <lineage>
        <taxon>Bacteria</taxon>
        <taxon>Bacillati</taxon>
        <taxon>Bacillota</taxon>
        <taxon>Bacilli</taxon>
        <taxon>Bacillales</taxon>
        <taxon>Anoxybacillaceae</taxon>
        <taxon>Parageobacillus</taxon>
    </lineage>
</organism>
<dbReference type="STRING" id="186116.SAMN05192569_106315"/>
<gene>
    <name evidence="1" type="ORF">SAMN05192569_106315</name>
</gene>
<accession>A0A1I0TUN9</accession>
<dbReference type="Proteomes" id="UP000198650">
    <property type="component" value="Unassembled WGS sequence"/>
</dbReference>
<proteinExistence type="predicted"/>